<dbReference type="Proteomes" id="UP000076490">
    <property type="component" value="Unassembled WGS sequence"/>
</dbReference>
<gene>
    <name evidence="1" type="ORF">AV656_02645</name>
</gene>
<comment type="caution">
    <text evidence="1">The sequence shown here is derived from an EMBL/GenBank/DDBJ whole genome shotgun (WGS) entry which is preliminary data.</text>
</comment>
<name>A0A161RA15_9BACL</name>
<dbReference type="InterPro" id="IPR021321">
    <property type="entry name" value="DUF2922"/>
</dbReference>
<accession>A0A161RA15</accession>
<evidence type="ECO:0008006" key="3">
    <source>
        <dbReference type="Google" id="ProtNLM"/>
    </source>
</evidence>
<organism evidence="1 2">
    <name type="scientific">Bhargavaea cecembensis</name>
    <dbReference type="NCBI Taxonomy" id="394098"/>
    <lineage>
        <taxon>Bacteria</taxon>
        <taxon>Bacillati</taxon>
        <taxon>Bacillota</taxon>
        <taxon>Bacilli</taxon>
        <taxon>Bacillales</taxon>
        <taxon>Caryophanaceae</taxon>
        <taxon>Bhargavaea</taxon>
    </lineage>
</organism>
<protein>
    <recommendedName>
        <fullName evidence="3">DUF2922 domain-containing protein</fullName>
    </recommendedName>
</protein>
<proteinExistence type="predicted"/>
<evidence type="ECO:0000313" key="1">
    <source>
        <dbReference type="EMBL" id="KZE40185.1"/>
    </source>
</evidence>
<dbReference type="Pfam" id="PF11148">
    <property type="entry name" value="DUF2922"/>
    <property type="match status" value="1"/>
</dbReference>
<reference evidence="1 2" key="1">
    <citation type="submission" date="2016-01" db="EMBL/GenBank/DDBJ databases">
        <title>Whole genome sequencing of Bhargavaea cecembensis T14.</title>
        <authorList>
            <person name="Hong K.W."/>
        </authorList>
    </citation>
    <scope>NUCLEOTIDE SEQUENCE [LARGE SCALE GENOMIC DNA]</scope>
    <source>
        <strain evidence="1 2">T14</strain>
    </source>
</reference>
<evidence type="ECO:0000313" key="2">
    <source>
        <dbReference type="Proteomes" id="UP000076490"/>
    </source>
</evidence>
<dbReference type="RefSeq" id="WP_063178533.1">
    <property type="nucleotide sequence ID" value="NZ_LQNT01000001.1"/>
</dbReference>
<dbReference type="OrthoDB" id="2454247at2"/>
<dbReference type="AlphaFoldDB" id="A0A161RA15"/>
<sequence>MNQTLELIFRTAGGKRMTLTVDEPKEGLTEAEVSQAMQEVIGSGVFGTDGHPVESAEAARIVSRGVTDIITA</sequence>
<dbReference type="EMBL" id="LQNT01000001">
    <property type="protein sequence ID" value="KZE40185.1"/>
    <property type="molecule type" value="Genomic_DNA"/>
</dbReference>